<dbReference type="STRING" id="1159016.SAMN02927937_01927"/>
<dbReference type="InterPro" id="IPR050979">
    <property type="entry name" value="LD-transpeptidase"/>
</dbReference>
<keyword evidence="5 7" id="KW-0573">Peptidoglycan synthesis</keyword>
<dbReference type="GO" id="GO:0071555">
    <property type="term" value="P:cell wall organization"/>
    <property type="evidence" value="ECO:0007669"/>
    <property type="project" value="UniProtKB-UniRule"/>
</dbReference>
<dbReference type="PROSITE" id="PS51257">
    <property type="entry name" value="PROKAR_LIPOPROTEIN"/>
    <property type="match status" value="1"/>
</dbReference>
<dbReference type="GO" id="GO:0071972">
    <property type="term" value="F:peptidoglycan L,D-transpeptidase activity"/>
    <property type="evidence" value="ECO:0007669"/>
    <property type="project" value="TreeGrafter"/>
</dbReference>
<dbReference type="InterPro" id="IPR005490">
    <property type="entry name" value="LD_TPept_cat_dom"/>
</dbReference>
<gene>
    <name evidence="9" type="ORF">SAMN02927937_01927</name>
</gene>
<dbReference type="GO" id="GO:0016740">
    <property type="term" value="F:transferase activity"/>
    <property type="evidence" value="ECO:0007669"/>
    <property type="project" value="UniProtKB-KW"/>
</dbReference>
<dbReference type="OrthoDB" id="463216at2"/>
<keyword evidence="4 7" id="KW-0133">Cell shape</keyword>
<keyword evidence="6 7" id="KW-0961">Cell wall biogenesis/degradation</keyword>
<sequence>MKKILLIAVLFALLFSCKKESPNADDVSIDTDTLEKINTEKLRIDSLRMVRQDSLAQVRKDSLEQVKKDSLQNLIIQKRKQKKYEVFKGESFSYWPIKSSDSLRKLFYNTFSKQQQYTIAALNRIDTDHIKTRDTLIVPNEFKESFIDYTPFPRKLDNLNDVAKIVIFSYPIQAYGVYENGNLVKWGPTNMGKQSAQTPRGLFFTNWKGRQVTSTVDDEWILNWNFNISNKGGVGWHQYALPGYPASHSCLRLLDADAQWLYNWADQWVLSDKHTVQVKGTPVIVYGDYKFGVKGIWYRLVENPEITTISKSELEAIAEPYVSEILNQQSIREEYIKSKTPITESKVDSLKVVKDSLN</sequence>
<dbReference type="PANTHER" id="PTHR30582">
    <property type="entry name" value="L,D-TRANSPEPTIDASE"/>
    <property type="match status" value="1"/>
</dbReference>
<evidence type="ECO:0000256" key="4">
    <source>
        <dbReference type="ARBA" id="ARBA00022960"/>
    </source>
</evidence>
<evidence type="ECO:0000313" key="9">
    <source>
        <dbReference type="EMBL" id="SEH88115.1"/>
    </source>
</evidence>
<dbReference type="AlphaFoldDB" id="A0A1H6LSY0"/>
<dbReference type="PROSITE" id="PS52029">
    <property type="entry name" value="LD_TPASE"/>
    <property type="match status" value="1"/>
</dbReference>
<name>A0A1H6LSY0_9FLAO</name>
<dbReference type="GO" id="GO:0008360">
    <property type="term" value="P:regulation of cell shape"/>
    <property type="evidence" value="ECO:0007669"/>
    <property type="project" value="UniProtKB-UniRule"/>
</dbReference>
<dbReference type="PANTHER" id="PTHR30582:SF2">
    <property type="entry name" value="L,D-TRANSPEPTIDASE YCIB-RELATED"/>
    <property type="match status" value="1"/>
</dbReference>
<dbReference type="RefSeq" id="WP_091099662.1">
    <property type="nucleotide sequence ID" value="NZ_FNXE01000026.1"/>
</dbReference>
<evidence type="ECO:0000259" key="8">
    <source>
        <dbReference type="PROSITE" id="PS52029"/>
    </source>
</evidence>
<dbReference type="SUPFAM" id="SSF141523">
    <property type="entry name" value="L,D-transpeptidase catalytic domain-like"/>
    <property type="match status" value="1"/>
</dbReference>
<evidence type="ECO:0000313" key="10">
    <source>
        <dbReference type="Proteomes" id="UP000199634"/>
    </source>
</evidence>
<dbReference type="Gene3D" id="2.40.440.10">
    <property type="entry name" value="L,D-transpeptidase catalytic domain-like"/>
    <property type="match status" value="1"/>
</dbReference>
<keyword evidence="3" id="KW-0808">Transferase</keyword>
<evidence type="ECO:0000256" key="7">
    <source>
        <dbReference type="PROSITE-ProRule" id="PRU01373"/>
    </source>
</evidence>
<protein>
    <submittedName>
        <fullName evidence="9">L,D-transpeptidase catalytic domain</fullName>
    </submittedName>
</protein>
<evidence type="ECO:0000256" key="3">
    <source>
        <dbReference type="ARBA" id="ARBA00022679"/>
    </source>
</evidence>
<evidence type="ECO:0000256" key="1">
    <source>
        <dbReference type="ARBA" id="ARBA00004752"/>
    </source>
</evidence>
<dbReference type="Pfam" id="PF03734">
    <property type="entry name" value="YkuD"/>
    <property type="match status" value="1"/>
</dbReference>
<evidence type="ECO:0000256" key="2">
    <source>
        <dbReference type="ARBA" id="ARBA00005992"/>
    </source>
</evidence>
<feature type="domain" description="L,D-TPase catalytic" evidence="8">
    <location>
        <begin position="164"/>
        <end position="286"/>
    </location>
</feature>
<reference evidence="9 10" key="1">
    <citation type="submission" date="2016-10" db="EMBL/GenBank/DDBJ databases">
        <authorList>
            <person name="de Groot N.N."/>
        </authorList>
    </citation>
    <scope>NUCLEOTIDE SEQUENCE [LARGE SCALE GENOMIC DNA]</scope>
    <source>
        <strain evidence="9 10">CGMCC 1.10825</strain>
    </source>
</reference>
<accession>A0A1H6LSY0</accession>
<evidence type="ECO:0000256" key="6">
    <source>
        <dbReference type="ARBA" id="ARBA00023316"/>
    </source>
</evidence>
<dbReference type="GO" id="GO:0005576">
    <property type="term" value="C:extracellular region"/>
    <property type="evidence" value="ECO:0007669"/>
    <property type="project" value="TreeGrafter"/>
</dbReference>
<feature type="active site" description="Nucleophile" evidence="7">
    <location>
        <position position="250"/>
    </location>
</feature>
<dbReference type="CDD" id="cd16913">
    <property type="entry name" value="YkuD_like"/>
    <property type="match status" value="1"/>
</dbReference>
<dbReference type="UniPathway" id="UPA00219"/>
<dbReference type="GO" id="GO:0018104">
    <property type="term" value="P:peptidoglycan-protein cross-linking"/>
    <property type="evidence" value="ECO:0007669"/>
    <property type="project" value="TreeGrafter"/>
</dbReference>
<evidence type="ECO:0000256" key="5">
    <source>
        <dbReference type="ARBA" id="ARBA00022984"/>
    </source>
</evidence>
<keyword evidence="10" id="KW-1185">Reference proteome</keyword>
<proteinExistence type="inferred from homology"/>
<comment type="similarity">
    <text evidence="2">Belongs to the YkuD family.</text>
</comment>
<dbReference type="InterPro" id="IPR038063">
    <property type="entry name" value="Transpep_catalytic_dom"/>
</dbReference>
<dbReference type="Proteomes" id="UP000199634">
    <property type="component" value="Unassembled WGS sequence"/>
</dbReference>
<organism evidence="9 10">
    <name type="scientific">Paenimyroides marinum</name>
    <dbReference type="NCBI Taxonomy" id="1159016"/>
    <lineage>
        <taxon>Bacteria</taxon>
        <taxon>Pseudomonadati</taxon>
        <taxon>Bacteroidota</taxon>
        <taxon>Flavobacteriia</taxon>
        <taxon>Flavobacteriales</taxon>
        <taxon>Flavobacteriaceae</taxon>
        <taxon>Paenimyroides</taxon>
    </lineage>
</organism>
<feature type="active site" description="Proton donor/acceptor" evidence="7">
    <location>
        <position position="237"/>
    </location>
</feature>
<comment type="pathway">
    <text evidence="1 7">Cell wall biogenesis; peptidoglycan biosynthesis.</text>
</comment>
<dbReference type="EMBL" id="FNXE01000026">
    <property type="protein sequence ID" value="SEH88115.1"/>
    <property type="molecule type" value="Genomic_DNA"/>
</dbReference>